<sequence length="367" mass="42320">MGRKRKSRAAEEGSRGGLVDQPLSVEKVRQQWQAKSESRKSELRTLEDEQLRKKAKIASLQDEIKSLKKRSTRLHTENIAEDKLLMQSIHSFAQASCRELCDKVFKKLPRELRDIIYAYLIPHGVGIAVRRSKSDTKDSPSYFTRPSLSNAGRGHLAVEHYWDPTYVAKNMTREIAEVWYASCHFILKDDDPVLLSMFLEQDRWNMDIVPEKLFRSVEMPVIWELKPNQMMRGGVYASGEDVCADLDLLFRLRKGAKIVLDVRSVERKVFAAFQGLSHRNNSEPDKMDLIHTCEALFPLVPRLHANGYEVEVRFGAKIVGRPEEWGLDIKAWIEKLWWFCVGPIHHSQGFQGRCFLYCSCAPLRTTN</sequence>
<feature type="coiled-coil region" evidence="1">
    <location>
        <begin position="29"/>
        <end position="77"/>
    </location>
</feature>
<feature type="region of interest" description="Disordered" evidence="2">
    <location>
        <begin position="1"/>
        <end position="23"/>
    </location>
</feature>
<reference evidence="3" key="1">
    <citation type="journal article" date="2020" name="Stud. Mycol.">
        <title>101 Dothideomycetes genomes: a test case for predicting lifestyles and emergence of pathogens.</title>
        <authorList>
            <person name="Haridas S."/>
            <person name="Albert R."/>
            <person name="Binder M."/>
            <person name="Bloem J."/>
            <person name="Labutti K."/>
            <person name="Salamov A."/>
            <person name="Andreopoulos B."/>
            <person name="Baker S."/>
            <person name="Barry K."/>
            <person name="Bills G."/>
            <person name="Bluhm B."/>
            <person name="Cannon C."/>
            <person name="Castanera R."/>
            <person name="Culley D."/>
            <person name="Daum C."/>
            <person name="Ezra D."/>
            <person name="Gonzalez J."/>
            <person name="Henrissat B."/>
            <person name="Kuo A."/>
            <person name="Liang C."/>
            <person name="Lipzen A."/>
            <person name="Lutzoni F."/>
            <person name="Magnuson J."/>
            <person name="Mondo S."/>
            <person name="Nolan M."/>
            <person name="Ohm R."/>
            <person name="Pangilinan J."/>
            <person name="Park H.-J."/>
            <person name="Ramirez L."/>
            <person name="Alfaro M."/>
            <person name="Sun H."/>
            <person name="Tritt A."/>
            <person name="Yoshinaga Y."/>
            <person name="Zwiers L.-H."/>
            <person name="Turgeon B."/>
            <person name="Goodwin S."/>
            <person name="Spatafora J."/>
            <person name="Crous P."/>
            <person name="Grigoriev I."/>
        </authorList>
    </citation>
    <scope>NUCLEOTIDE SEQUENCE</scope>
    <source>
        <strain evidence="3">CBS 125425</strain>
    </source>
</reference>
<name>A0A9P4UWT0_9PLEO</name>
<evidence type="ECO:0000256" key="1">
    <source>
        <dbReference type="SAM" id="Coils"/>
    </source>
</evidence>
<keyword evidence="1" id="KW-0175">Coiled coil</keyword>
<gene>
    <name evidence="3" type="ORF">EJ04DRAFT_110093</name>
</gene>
<dbReference type="EMBL" id="ML996293">
    <property type="protein sequence ID" value="KAF2728143.1"/>
    <property type="molecule type" value="Genomic_DNA"/>
</dbReference>
<comment type="caution">
    <text evidence="3">The sequence shown here is derived from an EMBL/GenBank/DDBJ whole genome shotgun (WGS) entry which is preliminary data.</text>
</comment>
<proteinExistence type="predicted"/>
<dbReference type="OrthoDB" id="3684889at2759"/>
<organism evidence="3 4">
    <name type="scientific">Polyplosphaeria fusca</name>
    <dbReference type="NCBI Taxonomy" id="682080"/>
    <lineage>
        <taxon>Eukaryota</taxon>
        <taxon>Fungi</taxon>
        <taxon>Dikarya</taxon>
        <taxon>Ascomycota</taxon>
        <taxon>Pezizomycotina</taxon>
        <taxon>Dothideomycetes</taxon>
        <taxon>Pleosporomycetidae</taxon>
        <taxon>Pleosporales</taxon>
        <taxon>Tetraplosphaeriaceae</taxon>
        <taxon>Polyplosphaeria</taxon>
    </lineage>
</organism>
<dbReference type="Proteomes" id="UP000799444">
    <property type="component" value="Unassembled WGS sequence"/>
</dbReference>
<evidence type="ECO:0000313" key="4">
    <source>
        <dbReference type="Proteomes" id="UP000799444"/>
    </source>
</evidence>
<evidence type="ECO:0000256" key="2">
    <source>
        <dbReference type="SAM" id="MobiDB-lite"/>
    </source>
</evidence>
<protein>
    <submittedName>
        <fullName evidence="3">Uncharacterized protein</fullName>
    </submittedName>
</protein>
<keyword evidence="4" id="KW-1185">Reference proteome</keyword>
<evidence type="ECO:0000313" key="3">
    <source>
        <dbReference type="EMBL" id="KAF2728143.1"/>
    </source>
</evidence>
<dbReference type="AlphaFoldDB" id="A0A9P4UWT0"/>
<accession>A0A9P4UWT0</accession>